<dbReference type="InterPro" id="IPR036457">
    <property type="entry name" value="PPM-type-like_dom_sf"/>
</dbReference>
<keyword evidence="1" id="KW-0479">Metal-binding</keyword>
<dbReference type="EC" id="3.1.3.16" evidence="1"/>
<comment type="cofactor">
    <cofactor evidence="1">
        <name>Mn(2+)</name>
        <dbReference type="ChEBI" id="CHEBI:29035"/>
    </cofactor>
</comment>
<comment type="catalytic activity">
    <reaction evidence="1">
        <text>O-phospho-L-threonyl-[protein] + H2O = L-threonyl-[protein] + phosphate</text>
        <dbReference type="Rhea" id="RHEA:47004"/>
        <dbReference type="Rhea" id="RHEA-COMP:11060"/>
        <dbReference type="Rhea" id="RHEA-COMP:11605"/>
        <dbReference type="ChEBI" id="CHEBI:15377"/>
        <dbReference type="ChEBI" id="CHEBI:30013"/>
        <dbReference type="ChEBI" id="CHEBI:43474"/>
        <dbReference type="ChEBI" id="CHEBI:61977"/>
        <dbReference type="EC" id="3.1.3.16"/>
    </reaction>
</comment>
<dbReference type="GO" id="GO:0004722">
    <property type="term" value="F:protein serine/threonine phosphatase activity"/>
    <property type="evidence" value="ECO:0007669"/>
    <property type="project" value="UniProtKB-EC"/>
</dbReference>
<accession>A0A0C9N0E3</accession>
<sequence length="388" mass="43363">MLASLQRSTKTKLVATATRVAVASKHHHHQQQRSFTKSISPSALNNHHIYDYTTNNDKSLPLFDFFAQTKPQQSYKLGHGAAGFAKKRSNTETSVITSSSWSSESAQVGEDAYFRRSDAIGVADGIGGWQQTAECLTGSISISIFLHLPGSNSALYSSQLMHYANLEMDRFEDTEDPMFFEYSQTNPVDILQRSYEQSLVEAKKSNVLGSTTACIAVLRHDELRVANIGDCGISIIRNNHYVFRSEEQQHAFNFPYQLGIRSRDQPHHAQSFNIKVKKGDIIIMGTDGLYDNLFDKTILSLVRDHVHAHTIPGNAQRPPRVRNLQPQILSDILANAAKEVSESKRNVDTPFQRRAMEEGLLMEGGKADDISVIVAVVRDCEDSPDRRL</sequence>
<feature type="domain" description="PPM-type phosphatase" evidence="2">
    <location>
        <begin position="92"/>
        <end position="377"/>
    </location>
</feature>
<organism evidence="3">
    <name type="scientific">Mucor ambiguus</name>
    <dbReference type="NCBI Taxonomy" id="91626"/>
    <lineage>
        <taxon>Eukaryota</taxon>
        <taxon>Fungi</taxon>
        <taxon>Fungi incertae sedis</taxon>
        <taxon>Mucoromycota</taxon>
        <taxon>Mucoromycotina</taxon>
        <taxon>Mucoromycetes</taxon>
        <taxon>Mucorales</taxon>
        <taxon>Mucorineae</taxon>
        <taxon>Mucoraceae</taxon>
        <taxon>Mucor</taxon>
    </lineage>
</organism>
<dbReference type="PANTHER" id="PTHR12320:SF84">
    <property type="entry name" value="PROTEIN PHOSPHATASE"/>
    <property type="match status" value="1"/>
</dbReference>
<dbReference type="SMART" id="SM00332">
    <property type="entry name" value="PP2Cc"/>
    <property type="match status" value="1"/>
</dbReference>
<comment type="similarity">
    <text evidence="1">Belongs to the PP2C family.</text>
</comment>
<evidence type="ECO:0000313" key="4">
    <source>
        <dbReference type="Proteomes" id="UP000053815"/>
    </source>
</evidence>
<protein>
    <recommendedName>
        <fullName evidence="1">Protein phosphatase</fullName>
        <ecNumber evidence="1">3.1.3.16</ecNumber>
    </recommendedName>
</protein>
<evidence type="ECO:0000259" key="2">
    <source>
        <dbReference type="PROSITE" id="PS51746"/>
    </source>
</evidence>
<keyword evidence="1" id="KW-0464">Manganese</keyword>
<keyword evidence="1" id="KW-0460">Magnesium</keyword>
<dbReference type="OrthoDB" id="60843at2759"/>
<dbReference type="Pfam" id="PF07228">
    <property type="entry name" value="SpoIIE"/>
    <property type="match status" value="1"/>
</dbReference>
<gene>
    <name evidence="3" type="ORF">MAM1_0262c08893</name>
</gene>
<keyword evidence="1" id="KW-0904">Protein phosphatase</keyword>
<comment type="cofactor">
    <cofactor evidence="1">
        <name>Mg(2+)</name>
        <dbReference type="ChEBI" id="CHEBI:18420"/>
    </cofactor>
</comment>
<dbReference type="PROSITE" id="PS51746">
    <property type="entry name" value="PPM_2"/>
    <property type="match status" value="1"/>
</dbReference>
<evidence type="ECO:0000256" key="1">
    <source>
        <dbReference type="RuleBase" id="RU366020"/>
    </source>
</evidence>
<proteinExistence type="inferred from homology"/>
<reference evidence="3" key="1">
    <citation type="submission" date="2014-09" db="EMBL/GenBank/DDBJ databases">
        <title>Draft genome sequence of an oleaginous Mucoromycotina fungus Mucor ambiguus NBRC6742.</title>
        <authorList>
            <person name="Takeda I."/>
            <person name="Yamane N."/>
            <person name="Morita T."/>
            <person name="Tamano K."/>
            <person name="Machida M."/>
            <person name="Baker S."/>
            <person name="Koike H."/>
        </authorList>
    </citation>
    <scope>NUCLEOTIDE SEQUENCE</scope>
    <source>
        <strain evidence="3">NBRC 6742</strain>
    </source>
</reference>
<dbReference type="SMART" id="SM00331">
    <property type="entry name" value="PP2C_SIG"/>
    <property type="match status" value="1"/>
</dbReference>
<dbReference type="SUPFAM" id="SSF81606">
    <property type="entry name" value="PP2C-like"/>
    <property type="match status" value="1"/>
</dbReference>
<dbReference type="EMBL" id="DF836551">
    <property type="protein sequence ID" value="GAN09367.1"/>
    <property type="molecule type" value="Genomic_DNA"/>
</dbReference>
<comment type="catalytic activity">
    <reaction evidence="1">
        <text>O-phospho-L-seryl-[protein] + H2O = L-seryl-[protein] + phosphate</text>
        <dbReference type="Rhea" id="RHEA:20629"/>
        <dbReference type="Rhea" id="RHEA-COMP:9863"/>
        <dbReference type="Rhea" id="RHEA-COMP:11604"/>
        <dbReference type="ChEBI" id="CHEBI:15377"/>
        <dbReference type="ChEBI" id="CHEBI:29999"/>
        <dbReference type="ChEBI" id="CHEBI:43474"/>
        <dbReference type="ChEBI" id="CHEBI:83421"/>
        <dbReference type="EC" id="3.1.3.16"/>
    </reaction>
</comment>
<dbReference type="Gene3D" id="3.60.40.10">
    <property type="entry name" value="PPM-type phosphatase domain"/>
    <property type="match status" value="2"/>
</dbReference>
<dbReference type="GO" id="GO:0046872">
    <property type="term" value="F:metal ion binding"/>
    <property type="evidence" value="ECO:0007669"/>
    <property type="project" value="UniProtKB-UniRule"/>
</dbReference>
<dbReference type="AlphaFoldDB" id="A0A0C9N0E3"/>
<keyword evidence="4" id="KW-1185">Reference proteome</keyword>
<dbReference type="InterPro" id="IPR001932">
    <property type="entry name" value="PPM-type_phosphatase-like_dom"/>
</dbReference>
<keyword evidence="1" id="KW-0378">Hydrolase</keyword>
<dbReference type="InterPro" id="IPR039123">
    <property type="entry name" value="PPTC7"/>
</dbReference>
<dbReference type="Proteomes" id="UP000053815">
    <property type="component" value="Unassembled WGS sequence"/>
</dbReference>
<dbReference type="PANTHER" id="PTHR12320">
    <property type="entry name" value="PROTEIN PHOSPHATASE 2C"/>
    <property type="match status" value="1"/>
</dbReference>
<name>A0A0C9N0E3_9FUNG</name>
<evidence type="ECO:0000313" key="3">
    <source>
        <dbReference type="EMBL" id="GAN09367.1"/>
    </source>
</evidence>
<dbReference type="STRING" id="91626.A0A0C9N0E3"/>